<reference evidence="14 15" key="1">
    <citation type="submission" date="2018-03" db="EMBL/GenBank/DDBJ databases">
        <authorList>
            <person name="Fogelqvist J."/>
        </authorList>
    </citation>
    <scope>NUCLEOTIDE SEQUENCE [LARGE SCALE GENOMIC DNA]</scope>
</reference>
<feature type="region of interest" description="Disordered" evidence="9">
    <location>
        <begin position="223"/>
        <end position="245"/>
    </location>
</feature>
<dbReference type="Proteomes" id="UP000290189">
    <property type="component" value="Unassembled WGS sequence"/>
</dbReference>
<evidence type="ECO:0000256" key="2">
    <source>
        <dbReference type="ARBA" id="ARBA00022723"/>
    </source>
</evidence>
<feature type="domain" description="ZZ-type" evidence="12">
    <location>
        <begin position="883"/>
        <end position="944"/>
    </location>
</feature>
<dbReference type="GO" id="GO:0006338">
    <property type="term" value="P:chromatin remodeling"/>
    <property type="evidence" value="ECO:0007669"/>
    <property type="project" value="TreeGrafter"/>
</dbReference>
<keyword evidence="10" id="KW-1133">Transmembrane helix</keyword>
<dbReference type="SUPFAM" id="SSF57850">
    <property type="entry name" value="RING/U-box"/>
    <property type="match status" value="1"/>
</dbReference>
<dbReference type="GO" id="GO:0008270">
    <property type="term" value="F:zinc ion binding"/>
    <property type="evidence" value="ECO:0007669"/>
    <property type="project" value="UniProtKB-KW"/>
</dbReference>
<dbReference type="Gene3D" id="1.10.10.60">
    <property type="entry name" value="Homeodomain-like"/>
    <property type="match status" value="1"/>
</dbReference>
<evidence type="ECO:0000259" key="11">
    <source>
        <dbReference type="PROSITE" id="PS50090"/>
    </source>
</evidence>
<geneLocation type="mitochondrion" evidence="14"/>
<feature type="compositionally biased region" description="Basic and acidic residues" evidence="9">
    <location>
        <begin position="676"/>
        <end position="694"/>
    </location>
</feature>
<feature type="compositionally biased region" description="Low complexity" evidence="9">
    <location>
        <begin position="1027"/>
        <end position="1042"/>
    </location>
</feature>
<dbReference type="CDD" id="cd02335">
    <property type="entry name" value="ZZ_ADA2"/>
    <property type="match status" value="1"/>
</dbReference>
<dbReference type="Pfam" id="PF00249">
    <property type="entry name" value="Myb_DNA-binding"/>
    <property type="match status" value="1"/>
</dbReference>
<dbReference type="Gene3D" id="1.10.287.1490">
    <property type="match status" value="1"/>
</dbReference>
<keyword evidence="14" id="KW-0496">Mitochondrion</keyword>
<dbReference type="InterPro" id="IPR036388">
    <property type="entry name" value="WH-like_DNA-bd_sf"/>
</dbReference>
<name>A0A3P3Y5Z7_PLABS</name>
<dbReference type="InterPro" id="IPR022092">
    <property type="entry name" value="TMF_DNA-bd"/>
</dbReference>
<keyword evidence="3 7" id="KW-0863">Zinc-finger</keyword>
<comment type="subcellular location">
    <subcellularLocation>
        <location evidence="1">Golgi apparatus</location>
    </subcellularLocation>
</comment>
<dbReference type="PROSITE" id="PS50135">
    <property type="entry name" value="ZF_ZZ_2"/>
    <property type="match status" value="1"/>
</dbReference>
<evidence type="ECO:0000256" key="9">
    <source>
        <dbReference type="SAM" id="MobiDB-lite"/>
    </source>
</evidence>
<feature type="coiled-coil region" evidence="8">
    <location>
        <begin position="742"/>
        <end position="800"/>
    </location>
</feature>
<organism evidence="14 15">
    <name type="scientific">Plasmodiophora brassicae</name>
    <name type="common">Clubroot disease agent</name>
    <dbReference type="NCBI Taxonomy" id="37360"/>
    <lineage>
        <taxon>Eukaryota</taxon>
        <taxon>Sar</taxon>
        <taxon>Rhizaria</taxon>
        <taxon>Endomyxa</taxon>
        <taxon>Phytomyxea</taxon>
        <taxon>Plasmodiophorida</taxon>
        <taxon>Plasmodiophoridae</taxon>
        <taxon>Plasmodiophora</taxon>
    </lineage>
</organism>
<feature type="transmembrane region" description="Helical" evidence="10">
    <location>
        <begin position="36"/>
        <end position="61"/>
    </location>
</feature>
<evidence type="ECO:0000256" key="10">
    <source>
        <dbReference type="SAM" id="Phobius"/>
    </source>
</evidence>
<feature type="region of interest" description="Disordered" evidence="9">
    <location>
        <begin position="1203"/>
        <end position="1229"/>
    </location>
</feature>
<dbReference type="Gene3D" id="3.30.60.90">
    <property type="match status" value="1"/>
</dbReference>
<feature type="coiled-coil region" evidence="8">
    <location>
        <begin position="504"/>
        <end position="556"/>
    </location>
</feature>
<dbReference type="InterPro" id="IPR017884">
    <property type="entry name" value="SANT_dom"/>
</dbReference>
<dbReference type="InterPro" id="IPR055141">
    <property type="entry name" value="TADA2A_B-like_dom"/>
</dbReference>
<dbReference type="InterPro" id="IPR001005">
    <property type="entry name" value="SANT/Myb"/>
</dbReference>
<proteinExistence type="predicted"/>
<dbReference type="CDD" id="cd00167">
    <property type="entry name" value="SANT"/>
    <property type="match status" value="1"/>
</dbReference>
<keyword evidence="6 8" id="KW-0175">Coiled coil</keyword>
<protein>
    <recommendedName>
        <fullName evidence="16">Transcriptional adapter</fullName>
    </recommendedName>
</protein>
<dbReference type="InterPro" id="IPR041983">
    <property type="entry name" value="ADA2-like_ZZ"/>
</dbReference>
<feature type="compositionally biased region" description="Polar residues" evidence="9">
    <location>
        <begin position="233"/>
        <end position="245"/>
    </location>
</feature>
<accession>A0A3P3Y5Z7</accession>
<dbReference type="PANTHER" id="PTHR12374:SF20">
    <property type="entry name" value="TRANSCRIPTIONAL ADAPTER 2-ALPHA"/>
    <property type="match status" value="1"/>
</dbReference>
<dbReference type="PROSITE" id="PS50090">
    <property type="entry name" value="MYB_LIKE"/>
    <property type="match status" value="1"/>
</dbReference>
<dbReference type="Gene3D" id="1.10.10.10">
    <property type="entry name" value="Winged helix-like DNA-binding domain superfamily/Winged helix DNA-binding domain"/>
    <property type="match status" value="1"/>
</dbReference>
<feature type="region of interest" description="Disordered" evidence="9">
    <location>
        <begin position="75"/>
        <end position="107"/>
    </location>
</feature>
<keyword evidence="10" id="KW-0812">Transmembrane</keyword>
<dbReference type="InterPro" id="IPR022091">
    <property type="entry name" value="TMF_TATA-bd"/>
</dbReference>
<dbReference type="Pfam" id="PF12325">
    <property type="entry name" value="TMF_TATA_bd"/>
    <property type="match status" value="1"/>
</dbReference>
<feature type="domain" description="Myb-like" evidence="11">
    <location>
        <begin position="951"/>
        <end position="996"/>
    </location>
</feature>
<dbReference type="Pfam" id="PF22941">
    <property type="entry name" value="TADA2A-like_3rd"/>
    <property type="match status" value="1"/>
</dbReference>
<evidence type="ECO:0000256" key="5">
    <source>
        <dbReference type="ARBA" id="ARBA00023034"/>
    </source>
</evidence>
<keyword evidence="5" id="KW-0333">Golgi apparatus</keyword>
<feature type="domain" description="SANT" evidence="13">
    <location>
        <begin position="946"/>
        <end position="1000"/>
    </location>
</feature>
<evidence type="ECO:0000259" key="13">
    <source>
        <dbReference type="PROSITE" id="PS51293"/>
    </source>
</evidence>
<keyword evidence="2" id="KW-0479">Metal-binding</keyword>
<dbReference type="PANTHER" id="PTHR12374">
    <property type="entry name" value="TRANSCRIPTIONAL ADAPTOR 2 ADA2 -RELATED"/>
    <property type="match status" value="1"/>
</dbReference>
<sequence>METIRMAACAVGQAVKSGWGAINKGWSEGSLQDWKATVLQAIVFIALAAITVRIALAMLSLPTIKSWREQMPRTFAIRKPPSPGKVRHPHESDSAAANPPCSDRSSPQFPLPDDALHVIADRVLPCTVLSVKQLVPKQAHAERSVRPPSGRFRAGRGWAAAKICSPTGHVDFDRERKPATPDRRMSFDLQRWAAQSLAKIEGTLDQAFGLDNADAAANPAKVAIDQGPDPMTTEATAPPDNTANVTKDVPVAAPVPDDLSGSVVPAVPEVEAVDETLPDNVTDDVRLRLRQQQEQLASIGAQLGVLQQEKHDLTARLQEAALTERQLRASLDAFSTGSARNPLQPELEKKQQQIEEVLKEGEQLSIKQAKLEGIIKNLRAKIRDKEAEIANHTAAIESRDTHIKSLTERVSTLEESDKGMLERIAVLSAQLNESKLELDRRGRESALVDQERTGSIAVVERLEAKLRAHEIESAHWKVAYDEQSEVQERIRVMQDQLREGSEREANLRRNVGELTSQLQSQREQFEHERQTLVAQLQEARGKYDEAEARAEELSGALPSATRPLLRQIEALQSSMRARADAGSTSGESAAGRQDLKMQVDKLSERVDSIANERDMKESRIQSLTRQLGQSKSELAERDLRLKEEIAKANNVSERQQAELADLHTAYAELEAAYAKKSQESQRRLSSERRSRQDSFNEQWMRGLHVQLGGSDGNAQGGPEQQPGFPASMSLSSVHALDMGVQIRRQDDELRALKKRLQAAESDRDALSDQLVDMRTRSAQNDAVLQRYRVVEKQLEDLRIRYDTALDIIGEKTDRVDELQADLDESRAIFKQQITELTDQIERLRRQTPNANTSSLGPPMADPDVDVRDDESIQDDDENIVGRVAQHLCDYCRKDISQSIRVKCCECTDFILCVYCFASGAELLVDDQNMHRKTHSYRVIDRVTASIFDEDWTADDELMLLEGIERYGMGNWQDVANHIGAKSKNKAKVEQHYSAVYLNSDTKPLPNPNKVLNPMIYPKDPTNYGLTSESSSSPGPAESASQSVLSKRKLTADALAAGYRPKRGEFDTEFENNAEEALADCDLAAYANDPVKLRLTYKMLEIYNRKTAERHERKRFLVDRGLLWSRSHTKHKHSKDFKALYQQAKVFARFFTSEDEFSAFVEDLHKQRNLVRDISDLREHRQNGIRTFQEEFVYKEQSTLRNTLSAADSVDTSQPNAPGTSKQANSSTGNGQEIAVNLANDLLRRRPIIPEECIIGADGFEIASMDSVELLDLQERAICTRFKILPRHFNLLKYRVCMASFTDGFVSRSGALEICGALDPAAANCLYDLLLERGVINSSPQGNPATCSSSSSIAHVKQEQRLPSTSLNVFSPVPNKKMRI</sequence>
<evidence type="ECO:0000256" key="7">
    <source>
        <dbReference type="PROSITE-ProRule" id="PRU00228"/>
    </source>
</evidence>
<evidence type="ECO:0000313" key="14">
    <source>
        <dbReference type="EMBL" id="SPQ95603.1"/>
    </source>
</evidence>
<dbReference type="InterPro" id="IPR009057">
    <property type="entry name" value="Homeodomain-like_sf"/>
</dbReference>
<evidence type="ECO:0000256" key="4">
    <source>
        <dbReference type="ARBA" id="ARBA00022833"/>
    </source>
</evidence>
<dbReference type="PROSITE" id="PS51293">
    <property type="entry name" value="SANT"/>
    <property type="match status" value="1"/>
</dbReference>
<evidence type="ECO:0000256" key="8">
    <source>
        <dbReference type="SAM" id="Coils"/>
    </source>
</evidence>
<dbReference type="InterPro" id="IPR043145">
    <property type="entry name" value="Znf_ZZ_sf"/>
</dbReference>
<dbReference type="PROSITE" id="PS01357">
    <property type="entry name" value="ZF_ZZ_1"/>
    <property type="match status" value="1"/>
</dbReference>
<evidence type="ECO:0000259" key="12">
    <source>
        <dbReference type="PROSITE" id="PS50135"/>
    </source>
</evidence>
<dbReference type="Pfam" id="PF12329">
    <property type="entry name" value="TMF_DNA_bd"/>
    <property type="match status" value="1"/>
</dbReference>
<dbReference type="EMBL" id="OVEO01000004">
    <property type="protein sequence ID" value="SPQ95603.1"/>
    <property type="molecule type" value="Genomic_DNA"/>
</dbReference>
<dbReference type="GO" id="GO:0005634">
    <property type="term" value="C:nucleus"/>
    <property type="evidence" value="ECO:0007669"/>
    <property type="project" value="TreeGrafter"/>
</dbReference>
<evidence type="ECO:0000313" key="15">
    <source>
        <dbReference type="Proteomes" id="UP000290189"/>
    </source>
</evidence>
<evidence type="ECO:0000256" key="6">
    <source>
        <dbReference type="ARBA" id="ARBA00023054"/>
    </source>
</evidence>
<dbReference type="GO" id="GO:0006357">
    <property type="term" value="P:regulation of transcription by RNA polymerase II"/>
    <property type="evidence" value="ECO:0007669"/>
    <property type="project" value="TreeGrafter"/>
</dbReference>
<dbReference type="GO" id="GO:0005794">
    <property type="term" value="C:Golgi apparatus"/>
    <property type="evidence" value="ECO:0007669"/>
    <property type="project" value="UniProtKB-SubCell"/>
</dbReference>
<evidence type="ECO:0000256" key="3">
    <source>
        <dbReference type="ARBA" id="ARBA00022771"/>
    </source>
</evidence>
<evidence type="ECO:0008006" key="16">
    <source>
        <dbReference type="Google" id="ProtNLM"/>
    </source>
</evidence>
<dbReference type="InterPro" id="IPR000433">
    <property type="entry name" value="Znf_ZZ"/>
</dbReference>
<dbReference type="GO" id="GO:0003713">
    <property type="term" value="F:transcription coactivator activity"/>
    <property type="evidence" value="ECO:0007669"/>
    <property type="project" value="TreeGrafter"/>
</dbReference>
<dbReference type="SMART" id="SM00717">
    <property type="entry name" value="SANT"/>
    <property type="match status" value="1"/>
</dbReference>
<feature type="region of interest" description="Disordered" evidence="9">
    <location>
        <begin position="1021"/>
        <end position="1043"/>
    </location>
</feature>
<dbReference type="Pfam" id="PF25299">
    <property type="entry name" value="ZZ_ADA2"/>
    <property type="match status" value="1"/>
</dbReference>
<gene>
    <name evidence="14" type="ORF">PLBR_LOCUS2818</name>
</gene>
<feature type="region of interest" description="Disordered" evidence="9">
    <location>
        <begin position="676"/>
        <end position="696"/>
    </location>
</feature>
<evidence type="ECO:0000256" key="1">
    <source>
        <dbReference type="ARBA" id="ARBA00004555"/>
    </source>
</evidence>
<dbReference type="GO" id="GO:0003682">
    <property type="term" value="F:chromatin binding"/>
    <property type="evidence" value="ECO:0007669"/>
    <property type="project" value="TreeGrafter"/>
</dbReference>
<keyword evidence="10" id="KW-0472">Membrane</keyword>
<feature type="region of interest" description="Disordered" evidence="9">
    <location>
        <begin position="575"/>
        <end position="597"/>
    </location>
</feature>
<feature type="coiled-coil region" evidence="8">
    <location>
        <begin position="347"/>
        <end position="395"/>
    </location>
</feature>
<keyword evidence="4" id="KW-0862">Zinc</keyword>
<dbReference type="SUPFAM" id="SSF46689">
    <property type="entry name" value="Homeodomain-like"/>
    <property type="match status" value="2"/>
</dbReference>